<dbReference type="Proteomes" id="UP000265520">
    <property type="component" value="Unassembled WGS sequence"/>
</dbReference>
<comment type="caution">
    <text evidence="1">The sequence shown here is derived from an EMBL/GenBank/DDBJ whole genome shotgun (WGS) entry which is preliminary data.</text>
</comment>
<protein>
    <submittedName>
        <fullName evidence="1">Uncharacterized protein</fullName>
    </submittedName>
</protein>
<keyword evidence="2" id="KW-1185">Reference proteome</keyword>
<name>A0A392TAC9_9FABA</name>
<evidence type="ECO:0000313" key="2">
    <source>
        <dbReference type="Proteomes" id="UP000265520"/>
    </source>
</evidence>
<dbReference type="EMBL" id="LXQA010536065">
    <property type="protein sequence ID" value="MCI57842.1"/>
    <property type="molecule type" value="Genomic_DNA"/>
</dbReference>
<accession>A0A392TAC9</accession>
<reference evidence="1 2" key="1">
    <citation type="journal article" date="2018" name="Front. Plant Sci.">
        <title>Red Clover (Trifolium pratense) and Zigzag Clover (T. medium) - A Picture of Genomic Similarities and Differences.</title>
        <authorList>
            <person name="Dluhosova J."/>
            <person name="Istvanek J."/>
            <person name="Nedelnik J."/>
            <person name="Repkova J."/>
        </authorList>
    </citation>
    <scope>NUCLEOTIDE SEQUENCE [LARGE SCALE GENOMIC DNA]</scope>
    <source>
        <strain evidence="2">cv. 10/8</strain>
        <tissue evidence="1">Leaf</tissue>
    </source>
</reference>
<proteinExistence type="predicted"/>
<evidence type="ECO:0000313" key="1">
    <source>
        <dbReference type="EMBL" id="MCI57842.1"/>
    </source>
</evidence>
<dbReference type="AlphaFoldDB" id="A0A392TAC9"/>
<organism evidence="1 2">
    <name type="scientific">Trifolium medium</name>
    <dbReference type="NCBI Taxonomy" id="97028"/>
    <lineage>
        <taxon>Eukaryota</taxon>
        <taxon>Viridiplantae</taxon>
        <taxon>Streptophyta</taxon>
        <taxon>Embryophyta</taxon>
        <taxon>Tracheophyta</taxon>
        <taxon>Spermatophyta</taxon>
        <taxon>Magnoliopsida</taxon>
        <taxon>eudicotyledons</taxon>
        <taxon>Gunneridae</taxon>
        <taxon>Pentapetalae</taxon>
        <taxon>rosids</taxon>
        <taxon>fabids</taxon>
        <taxon>Fabales</taxon>
        <taxon>Fabaceae</taxon>
        <taxon>Papilionoideae</taxon>
        <taxon>50 kb inversion clade</taxon>
        <taxon>NPAAA clade</taxon>
        <taxon>Hologalegina</taxon>
        <taxon>IRL clade</taxon>
        <taxon>Trifolieae</taxon>
        <taxon>Trifolium</taxon>
    </lineage>
</organism>
<feature type="non-terminal residue" evidence="1">
    <location>
        <position position="1"/>
    </location>
</feature>
<sequence>STERMSAPVEGHRGGGLTRRQWPLVKVSDGGLFDRIG</sequence>